<protein>
    <submittedName>
        <fullName evidence="2">GNAT family N-acetyltransferase</fullName>
    </submittedName>
</protein>
<keyword evidence="3" id="KW-1185">Reference proteome</keyword>
<evidence type="ECO:0000313" key="3">
    <source>
        <dbReference type="Proteomes" id="UP000651156"/>
    </source>
</evidence>
<evidence type="ECO:0000259" key="1">
    <source>
        <dbReference type="PROSITE" id="PS51186"/>
    </source>
</evidence>
<dbReference type="EMBL" id="JADEWN010000035">
    <property type="protein sequence ID" value="MBE9191572.1"/>
    <property type="molecule type" value="Genomic_DNA"/>
</dbReference>
<dbReference type="Proteomes" id="UP000651156">
    <property type="component" value="Unassembled WGS sequence"/>
</dbReference>
<dbReference type="SUPFAM" id="SSF55729">
    <property type="entry name" value="Acyl-CoA N-acyltransferases (Nat)"/>
    <property type="match status" value="1"/>
</dbReference>
<accession>A0ABR9UTF4</accession>
<dbReference type="Pfam" id="PF13527">
    <property type="entry name" value="Acetyltransf_9"/>
    <property type="match status" value="1"/>
</dbReference>
<name>A0ABR9UTF4_9CHRO</name>
<proteinExistence type="predicted"/>
<evidence type="ECO:0000313" key="2">
    <source>
        <dbReference type="EMBL" id="MBE9191572.1"/>
    </source>
</evidence>
<dbReference type="InterPro" id="IPR000182">
    <property type="entry name" value="GNAT_dom"/>
</dbReference>
<reference evidence="2 3" key="1">
    <citation type="submission" date="2020-10" db="EMBL/GenBank/DDBJ databases">
        <authorList>
            <person name="Castelo-Branco R."/>
            <person name="Eusebio N."/>
            <person name="Adriana R."/>
            <person name="Vieira A."/>
            <person name="Brugerolle De Fraissinette N."/>
            <person name="Rezende De Castro R."/>
            <person name="Schneider M.P."/>
            <person name="Vasconcelos V."/>
            <person name="Leao P.N."/>
        </authorList>
    </citation>
    <scope>NUCLEOTIDE SEQUENCE [LARGE SCALE GENOMIC DNA]</scope>
    <source>
        <strain evidence="2 3">LEGE 06123</strain>
    </source>
</reference>
<dbReference type="PROSITE" id="PS51186">
    <property type="entry name" value="GNAT"/>
    <property type="match status" value="1"/>
</dbReference>
<dbReference type="Gene3D" id="3.40.630.30">
    <property type="match status" value="1"/>
</dbReference>
<sequence length="296" mass="33798">MNQQYFQQSFSCDPTLYKRLFTLLETVFSSFGFDISNLVESARKLGAPWETASTPFMRVHDDIAVSHVGVLEIPLNIMGESVTAGGIHAVATHPEYRRRGYYREIMTEVLDYCDRRYETLVLTTSQPELYETFGFRVVEEHKFVTQCDSIGSSDRLRLLNFSNSNDVKLLHRLLETRTPVSNIVGVLPQQEKALFCVNEATRPLYYAEDLDVMICMEIEDTQLKLFDLVGTNIPTLDAILARISQPIKEIIVYFSPDRLNANFQAVPHVLDEAFLMVRGEFAAEGKEFMLPRSARC</sequence>
<organism evidence="2 3">
    <name type="scientific">Gloeocapsopsis crepidinum LEGE 06123</name>
    <dbReference type="NCBI Taxonomy" id="588587"/>
    <lineage>
        <taxon>Bacteria</taxon>
        <taxon>Bacillati</taxon>
        <taxon>Cyanobacteriota</taxon>
        <taxon>Cyanophyceae</taxon>
        <taxon>Oscillatoriophycideae</taxon>
        <taxon>Chroococcales</taxon>
        <taxon>Chroococcaceae</taxon>
        <taxon>Gloeocapsopsis</taxon>
    </lineage>
</organism>
<dbReference type="CDD" id="cd04301">
    <property type="entry name" value="NAT_SF"/>
    <property type="match status" value="1"/>
</dbReference>
<gene>
    <name evidence="2" type="ORF">IQ230_14685</name>
</gene>
<comment type="caution">
    <text evidence="2">The sequence shown here is derived from an EMBL/GenBank/DDBJ whole genome shotgun (WGS) entry which is preliminary data.</text>
</comment>
<dbReference type="InterPro" id="IPR016181">
    <property type="entry name" value="Acyl_CoA_acyltransferase"/>
</dbReference>
<feature type="domain" description="N-acetyltransferase" evidence="1">
    <location>
        <begin position="7"/>
        <end position="157"/>
    </location>
</feature>
<dbReference type="RefSeq" id="WP_193932705.1">
    <property type="nucleotide sequence ID" value="NZ_CAWPMZ010000067.1"/>
</dbReference>